<evidence type="ECO:0000313" key="4">
    <source>
        <dbReference type="EMBL" id="KAG2260986.1"/>
    </source>
</evidence>
<proteinExistence type="inferred from homology"/>
<keyword evidence="2" id="KW-0646">Protease inhibitor</keyword>
<name>A0A8X7U1J7_BRACI</name>
<evidence type="ECO:0000256" key="3">
    <source>
        <dbReference type="ARBA" id="ARBA00022900"/>
    </source>
</evidence>
<comment type="caution">
    <text evidence="4">The sequence shown here is derived from an EMBL/GenBank/DDBJ whole genome shotgun (WGS) entry which is preliminary data.</text>
</comment>
<dbReference type="GO" id="GO:0004867">
    <property type="term" value="F:serine-type endopeptidase inhibitor activity"/>
    <property type="evidence" value="ECO:0007669"/>
    <property type="project" value="UniProtKB-KW"/>
</dbReference>
<evidence type="ECO:0000256" key="1">
    <source>
        <dbReference type="ARBA" id="ARBA00008210"/>
    </source>
</evidence>
<protein>
    <submittedName>
        <fullName evidence="4">Uncharacterized protein</fullName>
    </submittedName>
</protein>
<comment type="similarity">
    <text evidence="1">Belongs to the protease inhibitor I13 (potato type I serine protease inhibitor) family.</text>
</comment>
<reference evidence="4 5" key="1">
    <citation type="submission" date="2020-02" db="EMBL/GenBank/DDBJ databases">
        <authorList>
            <person name="Ma Q."/>
            <person name="Huang Y."/>
            <person name="Song X."/>
            <person name="Pei D."/>
        </authorList>
    </citation>
    <scope>NUCLEOTIDE SEQUENCE [LARGE SCALE GENOMIC DNA]</scope>
    <source>
        <strain evidence="4">Sxm20200214</strain>
        <tissue evidence="4">Leaf</tissue>
    </source>
</reference>
<dbReference type="GO" id="GO:0009611">
    <property type="term" value="P:response to wounding"/>
    <property type="evidence" value="ECO:0007669"/>
    <property type="project" value="InterPro"/>
</dbReference>
<dbReference type="Gene3D" id="3.30.10.10">
    <property type="entry name" value="Trypsin Inhibitor V, subunit A"/>
    <property type="match status" value="2"/>
</dbReference>
<evidence type="ECO:0000313" key="5">
    <source>
        <dbReference type="Proteomes" id="UP000886595"/>
    </source>
</evidence>
<dbReference type="AlphaFoldDB" id="A0A8X7U1J7"/>
<keyword evidence="3" id="KW-0722">Serine protease inhibitor</keyword>
<sequence length="51" mass="5637">MKSSWPELVGKRGEEAKIISEDAIVMPVVVCERVYVRVNDCGIVTQTPFVG</sequence>
<organism evidence="4 5">
    <name type="scientific">Brassica carinata</name>
    <name type="common">Ethiopian mustard</name>
    <name type="synonym">Abyssinian cabbage</name>
    <dbReference type="NCBI Taxonomy" id="52824"/>
    <lineage>
        <taxon>Eukaryota</taxon>
        <taxon>Viridiplantae</taxon>
        <taxon>Streptophyta</taxon>
        <taxon>Embryophyta</taxon>
        <taxon>Tracheophyta</taxon>
        <taxon>Spermatophyta</taxon>
        <taxon>Magnoliopsida</taxon>
        <taxon>eudicotyledons</taxon>
        <taxon>Gunneridae</taxon>
        <taxon>Pentapetalae</taxon>
        <taxon>rosids</taxon>
        <taxon>malvids</taxon>
        <taxon>Brassicales</taxon>
        <taxon>Brassicaceae</taxon>
        <taxon>Brassiceae</taxon>
        <taxon>Brassica</taxon>
    </lineage>
</organism>
<dbReference type="Pfam" id="PF00280">
    <property type="entry name" value="potato_inhibit"/>
    <property type="match status" value="1"/>
</dbReference>
<dbReference type="SUPFAM" id="SSF54654">
    <property type="entry name" value="CI-2 family of serine protease inhibitors"/>
    <property type="match status" value="1"/>
</dbReference>
<dbReference type="Proteomes" id="UP000886595">
    <property type="component" value="Unassembled WGS sequence"/>
</dbReference>
<gene>
    <name evidence="4" type="ORF">Bca52824_068065</name>
</gene>
<dbReference type="InterPro" id="IPR036354">
    <property type="entry name" value="Prot_inh_pot1_sf"/>
</dbReference>
<dbReference type="InterPro" id="IPR000864">
    <property type="entry name" value="Prot_inh_pot1"/>
</dbReference>
<accession>A0A8X7U1J7</accession>
<keyword evidence="5" id="KW-1185">Reference proteome</keyword>
<dbReference type="PROSITE" id="PS00285">
    <property type="entry name" value="POTATO_INHIBITOR"/>
    <property type="match status" value="1"/>
</dbReference>
<evidence type="ECO:0000256" key="2">
    <source>
        <dbReference type="ARBA" id="ARBA00022690"/>
    </source>
</evidence>
<dbReference type="EMBL" id="JAAMPC010000014">
    <property type="protein sequence ID" value="KAG2260986.1"/>
    <property type="molecule type" value="Genomic_DNA"/>
</dbReference>